<dbReference type="AlphaFoldDB" id="A0A1M6UG50"/>
<dbReference type="OrthoDB" id="9769734at2"/>
<dbReference type="EMBL" id="FRBD01000009">
    <property type="protein sequence ID" value="SHK68157.1"/>
    <property type="molecule type" value="Genomic_DNA"/>
</dbReference>
<protein>
    <submittedName>
        <fullName evidence="1">PglZ domain-containing protein</fullName>
    </submittedName>
</protein>
<reference evidence="1 2" key="1">
    <citation type="submission" date="2016-11" db="EMBL/GenBank/DDBJ databases">
        <authorList>
            <person name="Jaros S."/>
            <person name="Januszkiewicz K."/>
            <person name="Wedrychowicz H."/>
        </authorList>
    </citation>
    <scope>NUCLEOTIDE SEQUENCE [LARGE SCALE GENOMIC DNA]</scope>
    <source>
        <strain evidence="1 2">KHT3</strain>
    </source>
</reference>
<evidence type="ECO:0000313" key="1">
    <source>
        <dbReference type="EMBL" id="SHK68157.1"/>
    </source>
</evidence>
<sequence length="848" mass="98485">MVQERIYNYFERNPQLHVLFIFDKMNINFTELELVEWPENYIYKVFDGAWFNIKYAIENTWKDKNVVLLFTDKTCPKTEEQMLVFPLLDMLKANMEFKEDDYESFMQQYNLPEKFRLFIKNNISEIQSTKISSMLAGHLAPETFSEDLVCRAFISSYLGEKKLLDWEPIIVHMLVLGLQSEEKKRNDFFHRLSKNLDAKKAVDAKLNSLFDRTYSPNSDQKMKEVAECLKYNSISQLLDAAQGDNYKQYKIKNQMMLEGQNKVYEYGLQNRQWSEKFSQAMAELAKDIKEEEIISVYGIDAQYNYMPEALCWPILKEILEKKLMTEPEDVNDRMRNMALKFSPQADIQVVIKFIEQVALYYEKVKNVGTMKLNTPEEYVQKYIDRDNGLYLADMIYRHCLEAYHDLITKENPICQTINNVKNQLDQEYAKLANVLNLEWLTCVKERDDIFDSLSICKQEDFYNNESEPSAKQVIIISDALRYEVAAELMQELSKEKHIAKLYPYKAMLPTETKYCKTALLPHRTLELQGTELVIDGQVLVTTEQRTAHLAKYKEGAVCVKYEDVMNGDQTSNRELFKRPLVYIFHDVIDENSHPQNPFEIIRSCRTAINQLAVLVKRLHATWNVANVIVTADHGFIYNDIHFEEKDKHSINDPNIEKKTRYYLTDSTVEVEGIAKFPLENVSGISAAKQTFVAVPYGTNRLAAPGGYNFAHGGATLQEMIIPVIKSSQRRTDKTEKVGVSLMNHNLNMVSSRLKFHLIQSEAVSMTIMERRIVCQIFNGDDPVTIEKELLLNSTDSANLNNRVFEVTLNLNKSVTSSVLQLRVYDVEDRLNPLIKETVKNNTMIEQDF</sequence>
<dbReference type="RefSeq" id="WP_073207516.1">
    <property type="nucleotide sequence ID" value="NZ_FRBD01000009.1"/>
</dbReference>
<dbReference type="Pfam" id="PF08665">
    <property type="entry name" value="PglZ"/>
    <property type="match status" value="1"/>
</dbReference>
<dbReference type="Proteomes" id="UP000184130">
    <property type="component" value="Unassembled WGS sequence"/>
</dbReference>
<organism evidence="1 2">
    <name type="scientific">Xylanibacter ruminicola</name>
    <name type="common">Prevotella ruminicola</name>
    <dbReference type="NCBI Taxonomy" id="839"/>
    <lineage>
        <taxon>Bacteria</taxon>
        <taxon>Pseudomonadati</taxon>
        <taxon>Bacteroidota</taxon>
        <taxon>Bacteroidia</taxon>
        <taxon>Bacteroidales</taxon>
        <taxon>Prevotellaceae</taxon>
        <taxon>Xylanibacter</taxon>
    </lineage>
</organism>
<name>A0A1M6UG50_XYLRU</name>
<proteinExistence type="predicted"/>
<evidence type="ECO:0000313" key="2">
    <source>
        <dbReference type="Proteomes" id="UP000184130"/>
    </source>
</evidence>
<accession>A0A1M6UG50</accession>
<gene>
    <name evidence="1" type="ORF">SAMN05216463_10947</name>
</gene>